<dbReference type="Pfam" id="PF03281">
    <property type="entry name" value="Mab-21"/>
    <property type="match status" value="1"/>
</dbReference>
<sequence>MESCLNDNHDTDKLLNHDREDDELLNGDHGDDSRLHNGYDDDLTIKNDIFGLTIHQFEREFRSCLQRRMKHDQSILNIRFPDKTSNEYLEYLANREFKSEEHRSKFCVIEKCCYQRLQKIVGTEKTVRSRQRLFKLNDFVDKYAGLSTTKLSSGSLSEGLDLPGSDIDIMFIVHNVDIVQDVKDVYRPGHAIFLMEKCNKYPGFTKLKLLTKHKDWVSFIVQTKTGIYFSSQRFMQFLRGTKKYGQIHGPCLSDPYQHEDIAFCLRSRDWPYEAQNWIYRQRRWQWPSGGLVESITRYGILLVPIGPKYNENDELWWRLSFSVAEKKLCHSFNYTQFLCYALLKMTLKNVINKNDHVKDLLCSYFLKTSLFWVSEEISIDQFQISNLIACFELCLDKLTNCIDACYLPNYFIPEQNLFKGKINLSNNKTLLSVLSDMKYHGIEALYHKVLSSNDIVTFSPFIDHVERDEPFKLELLFYKIFSTAIACIASSNMEKYCFTLALLKNISLSESSLFLRDVFKFYHGFFNQQVTQMLFLSFSKNKHRYYLNRKILRDGTMADASSGWLLSACFFYTMKNYNVSLRIVDYILSRCSPDMLYLGCAFYLSKTFCTYQRLAYCQQITLMNRIRLATMGDIIFIKGSPLIPRELQFEAQDFKLRVPPVVMCHCLKFLCYYHLNDFYKRKLSLQDLRRTIQNEYFLAKNEMSVCYTLLGVCYELANNTDLAYRSYINAVRCEGELCKSAKFRLEKLISSRIHGVPVEVFLVDNLTA</sequence>
<feature type="domain" description="Mab-21-like HhH/H2TH-like" evidence="3">
    <location>
        <begin position="339"/>
        <end position="421"/>
    </location>
</feature>
<evidence type="ECO:0000259" key="2">
    <source>
        <dbReference type="Pfam" id="PF03281"/>
    </source>
</evidence>
<name>A0A8B6F414_MYTGA</name>
<dbReference type="Gene3D" id="1.10.1410.40">
    <property type="match status" value="1"/>
</dbReference>
<evidence type="ECO:0000313" key="5">
    <source>
        <dbReference type="Proteomes" id="UP000596742"/>
    </source>
</evidence>
<comment type="similarity">
    <text evidence="1">Belongs to the mab-21 family.</text>
</comment>
<dbReference type="InterPro" id="IPR046906">
    <property type="entry name" value="Mab-21_HhH/H2TH-like"/>
</dbReference>
<dbReference type="PANTHER" id="PTHR10656:SF69">
    <property type="entry name" value="MAB-21-LIKE HHH_H2TH-LIKE DOMAIN-CONTAINING PROTEIN"/>
    <property type="match status" value="1"/>
</dbReference>
<gene>
    <name evidence="4" type="ORF">MGAL_10B038301</name>
</gene>
<dbReference type="InterPro" id="IPR046903">
    <property type="entry name" value="Mab-21-like_nuc_Trfase"/>
</dbReference>
<dbReference type="Proteomes" id="UP000596742">
    <property type="component" value="Unassembled WGS sequence"/>
</dbReference>
<dbReference type="PANTHER" id="PTHR10656">
    <property type="entry name" value="CELL FATE DETERMINING PROTEIN MAB21-RELATED"/>
    <property type="match status" value="1"/>
</dbReference>
<dbReference type="OrthoDB" id="6117949at2759"/>
<evidence type="ECO:0008006" key="6">
    <source>
        <dbReference type="Google" id="ProtNLM"/>
    </source>
</evidence>
<dbReference type="AlphaFoldDB" id="A0A8B6F414"/>
<evidence type="ECO:0000259" key="3">
    <source>
        <dbReference type="Pfam" id="PF20266"/>
    </source>
</evidence>
<organism evidence="4 5">
    <name type="scientific">Mytilus galloprovincialis</name>
    <name type="common">Mediterranean mussel</name>
    <dbReference type="NCBI Taxonomy" id="29158"/>
    <lineage>
        <taxon>Eukaryota</taxon>
        <taxon>Metazoa</taxon>
        <taxon>Spiralia</taxon>
        <taxon>Lophotrochozoa</taxon>
        <taxon>Mollusca</taxon>
        <taxon>Bivalvia</taxon>
        <taxon>Autobranchia</taxon>
        <taxon>Pteriomorphia</taxon>
        <taxon>Mytilida</taxon>
        <taxon>Mytiloidea</taxon>
        <taxon>Mytilidae</taxon>
        <taxon>Mytilinae</taxon>
        <taxon>Mytilus</taxon>
    </lineage>
</organism>
<dbReference type="Pfam" id="PF20266">
    <property type="entry name" value="Mab-21_C"/>
    <property type="match status" value="1"/>
</dbReference>
<keyword evidence="5" id="KW-1185">Reference proteome</keyword>
<evidence type="ECO:0000256" key="1">
    <source>
        <dbReference type="ARBA" id="ARBA00008307"/>
    </source>
</evidence>
<evidence type="ECO:0000313" key="4">
    <source>
        <dbReference type="EMBL" id="VDI42874.1"/>
    </source>
</evidence>
<dbReference type="SMART" id="SM01265">
    <property type="entry name" value="Mab-21"/>
    <property type="match status" value="1"/>
</dbReference>
<dbReference type="EMBL" id="UYJE01006077">
    <property type="protein sequence ID" value="VDI42874.1"/>
    <property type="molecule type" value="Genomic_DNA"/>
</dbReference>
<comment type="caution">
    <text evidence="4">The sequence shown here is derived from an EMBL/GenBank/DDBJ whole genome shotgun (WGS) entry which is preliminary data.</text>
</comment>
<proteinExistence type="inferred from homology"/>
<reference evidence="4" key="1">
    <citation type="submission" date="2018-11" db="EMBL/GenBank/DDBJ databases">
        <authorList>
            <person name="Alioto T."/>
            <person name="Alioto T."/>
        </authorList>
    </citation>
    <scope>NUCLEOTIDE SEQUENCE</scope>
</reference>
<protein>
    <recommendedName>
        <fullName evidence="6">Mab-21-like HhH/H2TH-like domain-containing protein</fullName>
    </recommendedName>
</protein>
<feature type="domain" description="Mab-21-like nucleotidyltransferase" evidence="2">
    <location>
        <begin position="260"/>
        <end position="328"/>
    </location>
</feature>
<accession>A0A8B6F414</accession>
<dbReference type="InterPro" id="IPR024810">
    <property type="entry name" value="MAB21L/cGLR"/>
</dbReference>